<comment type="caution">
    <text evidence="2">The sequence shown here is derived from an EMBL/GenBank/DDBJ whole genome shotgun (WGS) entry which is preliminary data.</text>
</comment>
<sequence length="289" mass="31227">MRVTDHRIAVRHGAGTADVVARQWHAPQGNGPGADTQGLHASAPEVRRKADLAPIILLHDSLGCIALWRDLPERLARRTGRTVIAYDRPGFGQSQRLHARPAPDFVEGEALGTFADVLAGLRIDTFIAAGHSVGGGMTLAIAAAWPDRCRAAITIAAQSVLEDRTRAGIRAAEAEFANPAMREKLARYHGARTDWVLDAWIGSWLSPAFDGWSLDAVLPAIRQPLLLIHGAQDEYGSPAQLQRIADRARGPVQSLLIEDAGHFPHRSHEAETLAAITAFLAEVEESVRS</sequence>
<keyword evidence="3" id="KW-1185">Reference proteome</keyword>
<dbReference type="PANTHER" id="PTHR43689">
    <property type="entry name" value="HYDROLASE"/>
    <property type="match status" value="1"/>
</dbReference>
<gene>
    <name evidence="2" type="ORF">GWI71_00500</name>
</gene>
<dbReference type="EMBL" id="JAABLP010000001">
    <property type="protein sequence ID" value="NBN62152.1"/>
    <property type="molecule type" value="Genomic_DNA"/>
</dbReference>
<evidence type="ECO:0000259" key="1">
    <source>
        <dbReference type="Pfam" id="PF12697"/>
    </source>
</evidence>
<evidence type="ECO:0000313" key="2">
    <source>
        <dbReference type="EMBL" id="NBN62152.1"/>
    </source>
</evidence>
<feature type="domain" description="AB hydrolase-1" evidence="1">
    <location>
        <begin position="55"/>
        <end position="274"/>
    </location>
</feature>
<dbReference type="PANTHER" id="PTHR43689:SF8">
    <property type="entry name" value="ALPHA_BETA-HYDROLASES SUPERFAMILY PROTEIN"/>
    <property type="match status" value="1"/>
</dbReference>
<dbReference type="PRINTS" id="PR00111">
    <property type="entry name" value="ABHYDROLASE"/>
</dbReference>
<accession>A0ABW9ZDQ8</accession>
<organism evidence="2 3">
    <name type="scientific">Pannonibacter tanglangensis</name>
    <dbReference type="NCBI Taxonomy" id="2750084"/>
    <lineage>
        <taxon>Bacteria</taxon>
        <taxon>Pseudomonadati</taxon>
        <taxon>Pseudomonadota</taxon>
        <taxon>Alphaproteobacteria</taxon>
        <taxon>Hyphomicrobiales</taxon>
        <taxon>Stappiaceae</taxon>
        <taxon>Pannonibacter</taxon>
    </lineage>
</organism>
<dbReference type="InterPro" id="IPR029058">
    <property type="entry name" value="AB_hydrolase_fold"/>
</dbReference>
<dbReference type="GO" id="GO:0016787">
    <property type="term" value="F:hydrolase activity"/>
    <property type="evidence" value="ECO:0007669"/>
    <property type="project" value="UniProtKB-KW"/>
</dbReference>
<reference evidence="2 3" key="1">
    <citation type="submission" date="2020-01" db="EMBL/GenBank/DDBJ databases">
        <authorList>
            <person name="Peng S.Y."/>
            <person name="Li J."/>
            <person name="Wang M."/>
            <person name="Wang L."/>
            <person name="Wang C.Q."/>
            <person name="Wang J.R."/>
        </authorList>
    </citation>
    <scope>NUCLEOTIDE SEQUENCE [LARGE SCALE GENOMIC DNA]</scope>
    <source>
        <strain evidence="2 3">XCT-34</strain>
    </source>
</reference>
<name>A0ABW9ZDQ8_9HYPH</name>
<proteinExistence type="predicted"/>
<keyword evidence="2" id="KW-0378">Hydrolase</keyword>
<dbReference type="InterPro" id="IPR000073">
    <property type="entry name" value="AB_hydrolase_1"/>
</dbReference>
<dbReference type="Pfam" id="PF12697">
    <property type="entry name" value="Abhydrolase_6"/>
    <property type="match status" value="1"/>
</dbReference>
<dbReference type="Gene3D" id="3.40.50.1820">
    <property type="entry name" value="alpha/beta hydrolase"/>
    <property type="match status" value="1"/>
</dbReference>
<evidence type="ECO:0000313" key="3">
    <source>
        <dbReference type="Proteomes" id="UP000541347"/>
    </source>
</evidence>
<dbReference type="Proteomes" id="UP000541347">
    <property type="component" value="Unassembled WGS sequence"/>
</dbReference>
<dbReference type="SUPFAM" id="SSF53474">
    <property type="entry name" value="alpha/beta-Hydrolases"/>
    <property type="match status" value="1"/>
</dbReference>
<protein>
    <submittedName>
        <fullName evidence="2">Alpha/beta fold hydrolase</fullName>
    </submittedName>
</protein>